<accession>A0A1T5NQ41</accession>
<proteinExistence type="predicted"/>
<keyword evidence="2" id="KW-0808">Transferase</keyword>
<protein>
    <submittedName>
        <fullName evidence="2">cAMP-binding domain of CRP or a regulatory subunit of cAMP-dependent protein kinases</fullName>
    </submittedName>
</protein>
<keyword evidence="2" id="KW-0418">Kinase</keyword>
<keyword evidence="3" id="KW-1185">Reference proteome</keyword>
<evidence type="ECO:0000313" key="3">
    <source>
        <dbReference type="Proteomes" id="UP000190166"/>
    </source>
</evidence>
<dbReference type="Proteomes" id="UP000190166">
    <property type="component" value="Unassembled WGS sequence"/>
</dbReference>
<dbReference type="SUPFAM" id="SSF51206">
    <property type="entry name" value="cAMP-binding domain-like"/>
    <property type="match status" value="1"/>
</dbReference>
<name>A0A1T5NQ41_9BACT</name>
<organism evidence="2 3">
    <name type="scientific">Chitinophaga ginsengisegetis</name>
    <dbReference type="NCBI Taxonomy" id="393003"/>
    <lineage>
        <taxon>Bacteria</taxon>
        <taxon>Pseudomonadati</taxon>
        <taxon>Bacteroidota</taxon>
        <taxon>Chitinophagia</taxon>
        <taxon>Chitinophagales</taxon>
        <taxon>Chitinophagaceae</taxon>
        <taxon>Chitinophaga</taxon>
    </lineage>
</organism>
<dbReference type="Pfam" id="PF00027">
    <property type="entry name" value="cNMP_binding"/>
    <property type="match status" value="1"/>
</dbReference>
<dbReference type="PROSITE" id="PS50042">
    <property type="entry name" value="CNMP_BINDING_3"/>
    <property type="match status" value="1"/>
</dbReference>
<dbReference type="RefSeq" id="WP_159454287.1">
    <property type="nucleotide sequence ID" value="NZ_FUZZ01000001.1"/>
</dbReference>
<feature type="domain" description="Cyclic nucleotide-binding" evidence="1">
    <location>
        <begin position="14"/>
        <end position="123"/>
    </location>
</feature>
<reference evidence="2 3" key="1">
    <citation type="submission" date="2017-02" db="EMBL/GenBank/DDBJ databases">
        <authorList>
            <person name="Peterson S.W."/>
        </authorList>
    </citation>
    <scope>NUCLEOTIDE SEQUENCE [LARGE SCALE GENOMIC DNA]</scope>
    <source>
        <strain evidence="2 3">DSM 18108</strain>
    </source>
</reference>
<sequence>MKSSPEHFLESLSYIAPLSHEAMELFAAHTTLQMVKKGDYLLREGQRCQYIWFIETGACRAFQHHNEKEINTGFYFENTFLTNLNSLRNNVPADYNIQTIEAGTLWQWHKDDLFSLYQQSPEITAFGRQWLEHLFIEQEKHNHWLKRNSPEERYQSILNNQPELLQRVSLTQLSSYLGISRETLSRIRRRLP</sequence>
<dbReference type="InterPro" id="IPR000595">
    <property type="entry name" value="cNMP-bd_dom"/>
</dbReference>
<dbReference type="InterPro" id="IPR018490">
    <property type="entry name" value="cNMP-bd_dom_sf"/>
</dbReference>
<dbReference type="CDD" id="cd00038">
    <property type="entry name" value="CAP_ED"/>
    <property type="match status" value="1"/>
</dbReference>
<dbReference type="Gene3D" id="2.60.120.10">
    <property type="entry name" value="Jelly Rolls"/>
    <property type="match status" value="1"/>
</dbReference>
<gene>
    <name evidence="2" type="ORF">SAMN05660461_2599</name>
</gene>
<dbReference type="InterPro" id="IPR014710">
    <property type="entry name" value="RmlC-like_jellyroll"/>
</dbReference>
<dbReference type="GO" id="GO:0016301">
    <property type="term" value="F:kinase activity"/>
    <property type="evidence" value="ECO:0007669"/>
    <property type="project" value="UniProtKB-KW"/>
</dbReference>
<dbReference type="STRING" id="393003.SAMN05660461_2599"/>
<evidence type="ECO:0000259" key="1">
    <source>
        <dbReference type="PROSITE" id="PS50042"/>
    </source>
</evidence>
<dbReference type="EMBL" id="FUZZ01000001">
    <property type="protein sequence ID" value="SKD02654.1"/>
    <property type="molecule type" value="Genomic_DNA"/>
</dbReference>
<dbReference type="AlphaFoldDB" id="A0A1T5NQ41"/>
<evidence type="ECO:0000313" key="2">
    <source>
        <dbReference type="EMBL" id="SKD02654.1"/>
    </source>
</evidence>